<reference evidence="2 3" key="2">
    <citation type="journal article" date="2008" name="Nature">
        <title>The Phaeodactylum genome reveals the evolutionary history of diatom genomes.</title>
        <authorList>
            <person name="Bowler C."/>
            <person name="Allen A.E."/>
            <person name="Badger J.H."/>
            <person name="Grimwood J."/>
            <person name="Jabbari K."/>
            <person name="Kuo A."/>
            <person name="Maheswari U."/>
            <person name="Martens C."/>
            <person name="Maumus F."/>
            <person name="Otillar R.P."/>
            <person name="Rayko E."/>
            <person name="Salamov A."/>
            <person name="Vandepoele K."/>
            <person name="Beszteri B."/>
            <person name="Gruber A."/>
            <person name="Heijde M."/>
            <person name="Katinka M."/>
            <person name="Mock T."/>
            <person name="Valentin K."/>
            <person name="Verret F."/>
            <person name="Berges J.A."/>
            <person name="Brownlee C."/>
            <person name="Cadoret J.P."/>
            <person name="Chiovitti A."/>
            <person name="Choi C.J."/>
            <person name="Coesel S."/>
            <person name="De Martino A."/>
            <person name="Detter J.C."/>
            <person name="Durkin C."/>
            <person name="Falciatore A."/>
            <person name="Fournet J."/>
            <person name="Haruta M."/>
            <person name="Huysman M.J."/>
            <person name="Jenkins B.D."/>
            <person name="Jiroutova K."/>
            <person name="Jorgensen R.E."/>
            <person name="Joubert Y."/>
            <person name="Kaplan A."/>
            <person name="Kroger N."/>
            <person name="Kroth P.G."/>
            <person name="La Roche J."/>
            <person name="Lindquist E."/>
            <person name="Lommer M."/>
            <person name="Martin-Jezequel V."/>
            <person name="Lopez P.J."/>
            <person name="Lucas S."/>
            <person name="Mangogna M."/>
            <person name="McGinnis K."/>
            <person name="Medlin L.K."/>
            <person name="Montsant A."/>
            <person name="Oudot-Le Secq M.P."/>
            <person name="Napoli C."/>
            <person name="Obornik M."/>
            <person name="Parker M.S."/>
            <person name="Petit J.L."/>
            <person name="Porcel B.M."/>
            <person name="Poulsen N."/>
            <person name="Robison M."/>
            <person name="Rychlewski L."/>
            <person name="Rynearson T.A."/>
            <person name="Schmutz J."/>
            <person name="Shapiro H."/>
            <person name="Siaut M."/>
            <person name="Stanley M."/>
            <person name="Sussman M.R."/>
            <person name="Taylor A.R."/>
            <person name="Vardi A."/>
            <person name="von Dassow P."/>
            <person name="Vyverman W."/>
            <person name="Willis A."/>
            <person name="Wyrwicz L.S."/>
            <person name="Rokhsar D.S."/>
            <person name="Weissenbach J."/>
            <person name="Armbrust E.V."/>
            <person name="Green B.R."/>
            <person name="Van de Peer Y."/>
            <person name="Grigoriev I.V."/>
        </authorList>
    </citation>
    <scope>NUCLEOTIDE SEQUENCE [LARGE SCALE GENOMIC DNA]</scope>
    <source>
        <strain evidence="2 3">CCMP1335</strain>
    </source>
</reference>
<dbReference type="PaxDb" id="35128-Thaps3537"/>
<feature type="region of interest" description="Disordered" evidence="1">
    <location>
        <begin position="290"/>
        <end position="333"/>
    </location>
</feature>
<dbReference type="RefSeq" id="XP_002288868.1">
    <property type="nucleotide sequence ID" value="XM_002288832.1"/>
</dbReference>
<feature type="compositionally biased region" description="Low complexity" evidence="1">
    <location>
        <begin position="1"/>
        <end position="12"/>
    </location>
</feature>
<proteinExistence type="predicted"/>
<dbReference type="Gene3D" id="2.60.120.590">
    <property type="entry name" value="Alpha-ketoglutarate-dependent dioxygenase AlkB-like"/>
    <property type="match status" value="1"/>
</dbReference>
<dbReference type="InParanoid" id="B8BY26"/>
<dbReference type="GeneID" id="7451696"/>
<feature type="compositionally biased region" description="Basic residues" evidence="1">
    <location>
        <begin position="315"/>
        <end position="333"/>
    </location>
</feature>
<feature type="region of interest" description="Disordered" evidence="1">
    <location>
        <begin position="1"/>
        <end position="95"/>
    </location>
</feature>
<dbReference type="PANTHER" id="PTHR42256:SF1">
    <property type="entry name" value="FE2OG DIOXYGENASE DOMAIN-CONTAINING PROTEIN"/>
    <property type="match status" value="1"/>
</dbReference>
<dbReference type="Proteomes" id="UP000001449">
    <property type="component" value="Chromosome 3"/>
</dbReference>
<organism evidence="2 3">
    <name type="scientific">Thalassiosira pseudonana</name>
    <name type="common">Marine diatom</name>
    <name type="synonym">Cyclotella nana</name>
    <dbReference type="NCBI Taxonomy" id="35128"/>
    <lineage>
        <taxon>Eukaryota</taxon>
        <taxon>Sar</taxon>
        <taxon>Stramenopiles</taxon>
        <taxon>Ochrophyta</taxon>
        <taxon>Bacillariophyta</taxon>
        <taxon>Coscinodiscophyceae</taxon>
        <taxon>Thalassiosirophycidae</taxon>
        <taxon>Thalassiosirales</taxon>
        <taxon>Thalassiosiraceae</taxon>
        <taxon>Thalassiosira</taxon>
    </lineage>
</organism>
<evidence type="ECO:0000256" key="1">
    <source>
        <dbReference type="SAM" id="MobiDB-lite"/>
    </source>
</evidence>
<feature type="compositionally biased region" description="Basic and acidic residues" evidence="1">
    <location>
        <begin position="46"/>
        <end position="55"/>
    </location>
</feature>
<feature type="compositionally biased region" description="Polar residues" evidence="1">
    <location>
        <begin position="22"/>
        <end position="33"/>
    </location>
</feature>
<dbReference type="AlphaFoldDB" id="B8BY26"/>
<keyword evidence="3" id="KW-1185">Reference proteome</keyword>
<dbReference type="OMA" id="AMEIFTI"/>
<evidence type="ECO:0000313" key="2">
    <source>
        <dbReference type="EMBL" id="EED94304.1"/>
    </source>
</evidence>
<dbReference type="EMBL" id="CM000640">
    <property type="protein sequence ID" value="EED94304.1"/>
    <property type="molecule type" value="Genomic_DNA"/>
</dbReference>
<dbReference type="KEGG" id="tps:THAPSDRAFT_3537"/>
<dbReference type="eggNOG" id="ENOG502RYQR">
    <property type="taxonomic scope" value="Eukaryota"/>
</dbReference>
<protein>
    <submittedName>
        <fullName evidence="2">Uncharacterized protein</fullName>
    </submittedName>
</protein>
<reference evidence="2 3" key="1">
    <citation type="journal article" date="2004" name="Science">
        <title>The genome of the diatom Thalassiosira pseudonana: ecology, evolution, and metabolism.</title>
        <authorList>
            <person name="Armbrust E.V."/>
            <person name="Berges J.A."/>
            <person name="Bowler C."/>
            <person name="Green B.R."/>
            <person name="Martinez D."/>
            <person name="Putnam N.H."/>
            <person name="Zhou S."/>
            <person name="Allen A.E."/>
            <person name="Apt K.E."/>
            <person name="Bechner M."/>
            <person name="Brzezinski M.A."/>
            <person name="Chaal B.K."/>
            <person name="Chiovitti A."/>
            <person name="Davis A.K."/>
            <person name="Demarest M.S."/>
            <person name="Detter J.C."/>
            <person name="Glavina T."/>
            <person name="Goodstein D."/>
            <person name="Hadi M.Z."/>
            <person name="Hellsten U."/>
            <person name="Hildebrand M."/>
            <person name="Jenkins B.D."/>
            <person name="Jurka J."/>
            <person name="Kapitonov V.V."/>
            <person name="Kroger N."/>
            <person name="Lau W.W."/>
            <person name="Lane T.W."/>
            <person name="Larimer F.W."/>
            <person name="Lippmeier J.C."/>
            <person name="Lucas S."/>
            <person name="Medina M."/>
            <person name="Montsant A."/>
            <person name="Obornik M."/>
            <person name="Parker M.S."/>
            <person name="Palenik B."/>
            <person name="Pazour G.J."/>
            <person name="Richardson P.M."/>
            <person name="Rynearson T.A."/>
            <person name="Saito M.A."/>
            <person name="Schwartz D.C."/>
            <person name="Thamatrakoln K."/>
            <person name="Valentin K."/>
            <person name="Vardi A."/>
            <person name="Wilkerson F.P."/>
            <person name="Rokhsar D.S."/>
        </authorList>
    </citation>
    <scope>NUCLEOTIDE SEQUENCE [LARGE SCALE GENOMIC DNA]</scope>
    <source>
        <strain evidence="2 3">CCMP1335</strain>
    </source>
</reference>
<sequence>MGFHHNSNHNGNGPPPRDQQHQPRNYNHHQSGPSHLPVKHQYRVNPDAKLDEKLHQLQVEAPQNEDPRGDDPTKRITQKAKRNGAGRNTESFDPADTLVRPDLRVWVGSNEKRVFDKKLKHDDVVIIPELFGKEDNWEIYYKLVEEMRSIQKENVKGAEWISWHEGAHLISKKPDGSPTFERIIDRLCEYFNIKNRKNVGTRFNWYRDSTDWKPFHHDSAAFNPQRARNQNITVGVSFGACRELAFIRANPQDNGEKWKHGVNALAEEDQDGKGRISIILWGLSESAIEEKGSPPLLGSDGQGPHAQRRDDRRGSNHHGGRGGHRHHAGNGRR</sequence>
<gene>
    <name evidence="2" type="ORF">THAPSDRAFT_3537</name>
</gene>
<feature type="compositionally biased region" description="Basic and acidic residues" evidence="1">
    <location>
        <begin position="65"/>
        <end position="74"/>
    </location>
</feature>
<dbReference type="HOGENOM" id="CLU_835467_0_0_1"/>
<dbReference type="PANTHER" id="PTHR42256">
    <property type="entry name" value="OXOGLUTARATE/IRON-DEPENDENT DIOXYGENASE"/>
    <property type="match status" value="1"/>
</dbReference>
<evidence type="ECO:0000313" key="3">
    <source>
        <dbReference type="Proteomes" id="UP000001449"/>
    </source>
</evidence>
<dbReference type="InterPro" id="IPR037151">
    <property type="entry name" value="AlkB-like_sf"/>
</dbReference>
<accession>B8BY26</accession>
<name>B8BY26_THAPS</name>
<dbReference type="SUPFAM" id="SSF51197">
    <property type="entry name" value="Clavaminate synthase-like"/>
    <property type="match status" value="1"/>
</dbReference>